<evidence type="ECO:0000313" key="1">
    <source>
        <dbReference type="EMBL" id="EZP68019.1"/>
    </source>
</evidence>
<sequence>MSRRRVKEIINSTGRLHIAERAVSLSLGGDPAVVRVLRLDLPVPAQEDEAFETADVWMEASQARTASFDRWAIGTTKSVRAKGGSSQHLLKNFSDPTDALFTVKVVAADGLILASSDEIRPDDRRSGEREALLQVRSRNLGELTWAVDIAPDGQTSLVVNSRIPAAETWIESDPVASALVLPAALRIVLTKLLSDDSFRESDWGRAWSEWAASVSPVEPPTAEDIEEHEAWIEQTLREFAQNHRLASRVVSAMERHGEMD</sequence>
<reference evidence="1 2" key="1">
    <citation type="submission" date="2014-03" db="EMBL/GenBank/DDBJ databases">
        <title>Whole genome sequence of Novosphingobium resinovorum KF1.</title>
        <authorList>
            <person name="Gan H.M."/>
            <person name="Gan H.Y."/>
            <person name="Chew T.H."/>
            <person name="Savka M.A."/>
        </authorList>
    </citation>
    <scope>NUCLEOTIDE SEQUENCE [LARGE SCALE GENOMIC DNA]</scope>
    <source>
        <strain evidence="1 2">KF1</strain>
    </source>
</reference>
<protein>
    <submittedName>
        <fullName evidence="1">Uncharacterized protein</fullName>
    </submittedName>
</protein>
<gene>
    <name evidence="1" type="ORF">BV97_05660</name>
</gene>
<accession>A0A031J2G6</accession>
<proteinExistence type="predicted"/>
<dbReference type="AlphaFoldDB" id="A0A031J2G6"/>
<dbReference type="Proteomes" id="UP000024329">
    <property type="component" value="Unassembled WGS sequence"/>
</dbReference>
<dbReference type="EMBL" id="JFYZ01000085">
    <property type="protein sequence ID" value="EZP68019.1"/>
    <property type="molecule type" value="Genomic_DNA"/>
</dbReference>
<organism evidence="1 2">
    <name type="scientific">Novosphingobium resinovorum</name>
    <dbReference type="NCBI Taxonomy" id="158500"/>
    <lineage>
        <taxon>Bacteria</taxon>
        <taxon>Pseudomonadati</taxon>
        <taxon>Pseudomonadota</taxon>
        <taxon>Alphaproteobacteria</taxon>
        <taxon>Sphingomonadales</taxon>
        <taxon>Sphingomonadaceae</taxon>
        <taxon>Novosphingobium</taxon>
    </lineage>
</organism>
<comment type="caution">
    <text evidence="1">The sequence shown here is derived from an EMBL/GenBank/DDBJ whole genome shotgun (WGS) entry which is preliminary data.</text>
</comment>
<name>A0A031J2G6_9SPHN</name>
<evidence type="ECO:0000313" key="2">
    <source>
        <dbReference type="Proteomes" id="UP000024329"/>
    </source>
</evidence>
<dbReference type="eggNOG" id="ENOG502ZCT4">
    <property type="taxonomic scope" value="Bacteria"/>
</dbReference>